<name>A0A134AGC4_9FIRM</name>
<dbReference type="OrthoDB" id="1697090at2"/>
<accession>A0A134AGC4</accession>
<reference evidence="2" key="1">
    <citation type="submission" date="2016-01" db="EMBL/GenBank/DDBJ databases">
        <authorList>
            <person name="Mitreva M."/>
            <person name="Pepin K.H."/>
            <person name="Mihindukulasuriya K.A."/>
            <person name="Fulton R."/>
            <person name="Fronick C."/>
            <person name="O'Laughlin M."/>
            <person name="Miner T."/>
            <person name="Herter B."/>
            <person name="Rosa B.A."/>
            <person name="Cordes M."/>
            <person name="Tomlinson C."/>
            <person name="Wollam A."/>
            <person name="Palsikar V.B."/>
            <person name="Mardis E.R."/>
            <person name="Wilson R.K."/>
        </authorList>
    </citation>
    <scope>NUCLEOTIDE SEQUENCE [LARGE SCALE GENOMIC DNA]</scope>
    <source>
        <strain evidence="2">DNF00729</strain>
    </source>
</reference>
<dbReference type="AlphaFoldDB" id="A0A134AGC4"/>
<dbReference type="STRING" id="755172.HMPREF1863_00972"/>
<comment type="caution">
    <text evidence="1">The sequence shown here is derived from an EMBL/GenBank/DDBJ whole genome shotgun (WGS) entry which is preliminary data.</text>
</comment>
<evidence type="ECO:0000313" key="1">
    <source>
        <dbReference type="EMBL" id="KXB66590.1"/>
    </source>
</evidence>
<keyword evidence="2" id="KW-1185">Reference proteome</keyword>
<dbReference type="RefSeq" id="WP_068367796.1">
    <property type="nucleotide sequence ID" value="NZ_KQ960175.1"/>
</dbReference>
<sequence length="105" mass="11582">MKNKSFSLIEVILTLGIVALLVVMLSAALGGSALQFGRLSRDRDAAVEGEDVMEAAMAYQTLKSKHCHVQITNYSEGIEQVEVFHDKTGKLLFRGLRPKKSIYTP</sequence>
<protein>
    <submittedName>
        <fullName evidence="1">Prepilin-type cleavage/methylation protein</fullName>
    </submittedName>
</protein>
<evidence type="ECO:0000313" key="2">
    <source>
        <dbReference type="Proteomes" id="UP000070442"/>
    </source>
</evidence>
<gene>
    <name evidence="1" type="ORF">HMPREF1863_00972</name>
</gene>
<dbReference type="PATRIC" id="fig|755172.3.peg.931"/>
<dbReference type="Proteomes" id="UP000070442">
    <property type="component" value="Unassembled WGS sequence"/>
</dbReference>
<organism evidence="1 2">
    <name type="scientific">Aedoeadaptatus coxii</name>
    <dbReference type="NCBI Taxonomy" id="755172"/>
    <lineage>
        <taxon>Bacteria</taxon>
        <taxon>Bacillati</taxon>
        <taxon>Bacillota</taxon>
        <taxon>Tissierellia</taxon>
        <taxon>Tissierellales</taxon>
        <taxon>Peptoniphilaceae</taxon>
        <taxon>Aedoeadaptatus</taxon>
    </lineage>
</organism>
<proteinExistence type="predicted"/>
<dbReference type="EMBL" id="LSDG01000027">
    <property type="protein sequence ID" value="KXB66590.1"/>
    <property type="molecule type" value="Genomic_DNA"/>
</dbReference>